<keyword evidence="2" id="KW-1185">Reference proteome</keyword>
<dbReference type="EnsemblMetazoa" id="XM_029491279.1">
    <property type="protein sequence ID" value="XP_029347139.1"/>
    <property type="gene ID" value="LOC107883431"/>
</dbReference>
<evidence type="ECO:0000313" key="2">
    <source>
        <dbReference type="Proteomes" id="UP000007819"/>
    </source>
</evidence>
<reference evidence="2" key="1">
    <citation type="submission" date="2010-06" db="EMBL/GenBank/DDBJ databases">
        <authorList>
            <person name="Jiang H."/>
            <person name="Abraham K."/>
            <person name="Ali S."/>
            <person name="Alsbrooks S.L."/>
            <person name="Anim B.N."/>
            <person name="Anosike U.S."/>
            <person name="Attaway T."/>
            <person name="Bandaranaike D.P."/>
            <person name="Battles P.K."/>
            <person name="Bell S.N."/>
            <person name="Bell A.V."/>
            <person name="Beltran B."/>
            <person name="Bickham C."/>
            <person name="Bustamante Y."/>
            <person name="Caleb T."/>
            <person name="Canada A."/>
            <person name="Cardenas V."/>
            <person name="Carter K."/>
            <person name="Chacko J."/>
            <person name="Chandrabose M.N."/>
            <person name="Chavez D."/>
            <person name="Chavez A."/>
            <person name="Chen L."/>
            <person name="Chu H.-S."/>
            <person name="Claassen K.J."/>
            <person name="Cockrell R."/>
            <person name="Collins M."/>
            <person name="Cooper J.A."/>
            <person name="Cree A."/>
            <person name="Curry S.M."/>
            <person name="Da Y."/>
            <person name="Dao M.D."/>
            <person name="Das B."/>
            <person name="Davila M.-L."/>
            <person name="Davy-Carroll L."/>
            <person name="Denson S."/>
            <person name="Dinh H."/>
            <person name="Ebong V.E."/>
            <person name="Edwards J.R."/>
            <person name="Egan A."/>
            <person name="El-Daye J."/>
            <person name="Escobedo L."/>
            <person name="Fernandez S."/>
            <person name="Fernando P.R."/>
            <person name="Flagg N."/>
            <person name="Forbes L.D."/>
            <person name="Fowler R.G."/>
            <person name="Fu Q."/>
            <person name="Gabisi R.A."/>
            <person name="Ganer J."/>
            <person name="Garbino Pronczuk A."/>
            <person name="Garcia R.M."/>
            <person name="Garner T."/>
            <person name="Garrett T.E."/>
            <person name="Gonzalez D.A."/>
            <person name="Hamid H."/>
            <person name="Hawkins E.S."/>
            <person name="Hirani K."/>
            <person name="Hogues M.E."/>
            <person name="Hollins B."/>
            <person name="Hsiao C.-H."/>
            <person name="Jabil R."/>
            <person name="James M.L."/>
            <person name="Jhangiani S.N."/>
            <person name="Johnson B."/>
            <person name="Johnson Q."/>
            <person name="Joshi V."/>
            <person name="Kalu J.B."/>
            <person name="Kam C."/>
            <person name="Kashfia A."/>
            <person name="Keebler J."/>
            <person name="Kisamo H."/>
            <person name="Kovar C.L."/>
            <person name="Lago L.A."/>
            <person name="Lai C.-Y."/>
            <person name="Laidlaw J."/>
            <person name="Lara F."/>
            <person name="Le T.-K."/>
            <person name="Lee S.L."/>
            <person name="Legall F.H."/>
            <person name="Lemon S.J."/>
            <person name="Lewis L.R."/>
            <person name="Li B."/>
            <person name="Liu Y."/>
            <person name="Liu Y.-S."/>
            <person name="Lopez J."/>
            <person name="Lozado R.J."/>
            <person name="Lu J."/>
            <person name="Madu R.C."/>
            <person name="Maheshwari M."/>
            <person name="Maheshwari R."/>
            <person name="Malloy K."/>
            <person name="Martinez E."/>
            <person name="Mathew T."/>
            <person name="Mercado I.C."/>
            <person name="Mercado C."/>
            <person name="Meyer B."/>
            <person name="Montgomery K."/>
            <person name="Morgan M.B."/>
            <person name="Munidasa M."/>
            <person name="Nazareth L.V."/>
            <person name="Nelson J."/>
            <person name="Ng B.M."/>
            <person name="Nguyen N.B."/>
            <person name="Nguyen P.Q."/>
            <person name="Nguyen T."/>
            <person name="Obregon M."/>
            <person name="Okwuonu G.O."/>
            <person name="Onwere C.G."/>
            <person name="Orozco G."/>
            <person name="Parra A."/>
            <person name="Patel S."/>
            <person name="Patil S."/>
            <person name="Perez A."/>
            <person name="Perez Y."/>
            <person name="Pham C."/>
            <person name="Primus E.L."/>
            <person name="Pu L.-L."/>
            <person name="Puazo M."/>
            <person name="Qin X."/>
            <person name="Quiroz J.B."/>
            <person name="Reese J."/>
            <person name="Richards S."/>
            <person name="Rives C.M."/>
            <person name="Robberts R."/>
            <person name="Ruiz S.J."/>
            <person name="Ruiz M.J."/>
            <person name="Santibanez J."/>
            <person name="Schneider B.W."/>
            <person name="Sisson I."/>
            <person name="Smith M."/>
            <person name="Sodergren E."/>
            <person name="Song X.-Z."/>
            <person name="Song B.B."/>
            <person name="Summersgill H."/>
            <person name="Thelus R."/>
            <person name="Thornton R.D."/>
            <person name="Trejos Z.Y."/>
            <person name="Usmani K."/>
            <person name="Vattathil S."/>
            <person name="Villasana D."/>
            <person name="Walker D.L."/>
            <person name="Wang S."/>
            <person name="Wang K."/>
            <person name="White C.S."/>
            <person name="Williams A.C."/>
            <person name="Williamson J."/>
            <person name="Wilson K."/>
            <person name="Woghiren I.O."/>
            <person name="Woodworth J.R."/>
            <person name="Worley K.C."/>
            <person name="Wright R.A."/>
            <person name="Wu W."/>
            <person name="Young L."/>
            <person name="Zhang L."/>
            <person name="Zhang J."/>
            <person name="Zhu Y."/>
            <person name="Muzny D.M."/>
            <person name="Weinstock G."/>
            <person name="Gibbs R.A."/>
        </authorList>
    </citation>
    <scope>NUCLEOTIDE SEQUENCE [LARGE SCALE GENOMIC DNA]</scope>
    <source>
        <strain evidence="2">LSR1</strain>
    </source>
</reference>
<sequence length="101" mass="12183">MQSIIKKVFEIRMKNIIKQRCQFHQRIQKPTNSTVCSIYLRIHFYTNVIQEIIKMLMDMIHLYLQSLRSVTFAISLLILQKKGRSFLITWGYNKKKKHIIL</sequence>
<dbReference type="KEGG" id="api:107883431"/>
<accession>A0A8R2NSS0</accession>
<dbReference type="GeneID" id="107883431"/>
<reference evidence="1" key="2">
    <citation type="submission" date="2022-06" db="UniProtKB">
        <authorList>
            <consortium name="EnsemblMetazoa"/>
        </authorList>
    </citation>
    <scope>IDENTIFICATION</scope>
</reference>
<protein>
    <submittedName>
        <fullName evidence="1">Uncharacterized protein</fullName>
    </submittedName>
</protein>
<dbReference type="Proteomes" id="UP000007819">
    <property type="component" value="Chromosome A3"/>
</dbReference>
<dbReference type="AlphaFoldDB" id="A0A8R2NSS0"/>
<dbReference type="RefSeq" id="XP_029347139.1">
    <property type="nucleotide sequence ID" value="XM_029491279.1"/>
</dbReference>
<organism evidence="1 2">
    <name type="scientific">Acyrthosiphon pisum</name>
    <name type="common">Pea aphid</name>
    <dbReference type="NCBI Taxonomy" id="7029"/>
    <lineage>
        <taxon>Eukaryota</taxon>
        <taxon>Metazoa</taxon>
        <taxon>Ecdysozoa</taxon>
        <taxon>Arthropoda</taxon>
        <taxon>Hexapoda</taxon>
        <taxon>Insecta</taxon>
        <taxon>Pterygota</taxon>
        <taxon>Neoptera</taxon>
        <taxon>Paraneoptera</taxon>
        <taxon>Hemiptera</taxon>
        <taxon>Sternorrhyncha</taxon>
        <taxon>Aphidomorpha</taxon>
        <taxon>Aphidoidea</taxon>
        <taxon>Aphididae</taxon>
        <taxon>Macrosiphini</taxon>
        <taxon>Acyrthosiphon</taxon>
    </lineage>
</organism>
<evidence type="ECO:0000313" key="1">
    <source>
        <dbReference type="EnsemblMetazoa" id="XP_029347139.1"/>
    </source>
</evidence>
<name>A0A8R2NSS0_ACYPI</name>
<proteinExistence type="predicted"/>